<gene>
    <name evidence="2" type="ORF">ACFPM3_24255</name>
</gene>
<proteinExistence type="predicted"/>
<feature type="region of interest" description="Disordered" evidence="1">
    <location>
        <begin position="41"/>
        <end position="92"/>
    </location>
</feature>
<evidence type="ECO:0000313" key="2">
    <source>
        <dbReference type="EMBL" id="MFC5025241.1"/>
    </source>
</evidence>
<dbReference type="Proteomes" id="UP001595829">
    <property type="component" value="Unassembled WGS sequence"/>
</dbReference>
<accession>A0ABV9XIQ0</accession>
<evidence type="ECO:0000256" key="1">
    <source>
        <dbReference type="SAM" id="MobiDB-lite"/>
    </source>
</evidence>
<name>A0ABV9XIQ0_9ACTN</name>
<feature type="compositionally biased region" description="Basic residues" evidence="1">
    <location>
        <begin position="62"/>
        <end position="72"/>
    </location>
</feature>
<dbReference type="Gene3D" id="3.20.20.80">
    <property type="entry name" value="Glycosidases"/>
    <property type="match status" value="1"/>
</dbReference>
<dbReference type="EMBL" id="JBHSJD010000020">
    <property type="protein sequence ID" value="MFC5025241.1"/>
    <property type="molecule type" value="Genomic_DNA"/>
</dbReference>
<keyword evidence="3" id="KW-1185">Reference proteome</keyword>
<dbReference type="RefSeq" id="WP_345693002.1">
    <property type="nucleotide sequence ID" value="NZ_BAABIT010000001.1"/>
</dbReference>
<reference evidence="3" key="1">
    <citation type="journal article" date="2019" name="Int. J. Syst. Evol. Microbiol.">
        <title>The Global Catalogue of Microorganisms (GCM) 10K type strain sequencing project: providing services to taxonomists for standard genome sequencing and annotation.</title>
        <authorList>
            <consortium name="The Broad Institute Genomics Platform"/>
            <consortium name="The Broad Institute Genome Sequencing Center for Infectious Disease"/>
            <person name="Wu L."/>
            <person name="Ma J."/>
        </authorList>
    </citation>
    <scope>NUCLEOTIDE SEQUENCE [LARGE SCALE GENOMIC DNA]</scope>
    <source>
        <strain evidence="3">CGMCC 4.1648</strain>
    </source>
</reference>
<comment type="caution">
    <text evidence="2">The sequence shown here is derived from an EMBL/GenBank/DDBJ whole genome shotgun (WGS) entry which is preliminary data.</text>
</comment>
<protein>
    <submittedName>
        <fullName evidence="2">Uncharacterized protein</fullName>
    </submittedName>
</protein>
<sequence length="92" mass="10538">MTGGTNEVWSYGDEAYGMLRDHLLLRERLRPYLRRLSEDAHRTGAPPMRPLFFDCPEDVRRPPARPGHRTRAGGRYDARSGRPAGARSCFRP</sequence>
<evidence type="ECO:0000313" key="3">
    <source>
        <dbReference type="Proteomes" id="UP001595829"/>
    </source>
</evidence>
<organism evidence="2 3">
    <name type="scientific">Streptomyces coeruleoprunus</name>
    <dbReference type="NCBI Taxonomy" id="285563"/>
    <lineage>
        <taxon>Bacteria</taxon>
        <taxon>Bacillati</taxon>
        <taxon>Actinomycetota</taxon>
        <taxon>Actinomycetes</taxon>
        <taxon>Kitasatosporales</taxon>
        <taxon>Streptomycetaceae</taxon>
        <taxon>Streptomyces</taxon>
    </lineage>
</organism>